<dbReference type="InterPro" id="IPR036942">
    <property type="entry name" value="Beta-barrel_TonB_sf"/>
</dbReference>
<evidence type="ECO:0000259" key="7">
    <source>
        <dbReference type="Pfam" id="PF00593"/>
    </source>
</evidence>
<keyword evidence="4" id="KW-0798">TonB box</keyword>
<dbReference type="PANTHER" id="PTHR40980:SF5">
    <property type="entry name" value="TONB-DEPENDENT RECEPTOR"/>
    <property type="match status" value="1"/>
</dbReference>
<feature type="chain" id="PRO_5045580378" evidence="6">
    <location>
        <begin position="27"/>
        <end position="890"/>
    </location>
</feature>
<accession>A0ABX7BKU0</accession>
<reference evidence="9 10" key="1">
    <citation type="submission" date="2021-01" db="EMBL/GenBank/DDBJ databases">
        <title>Brevundimonas vitis sp. nov., an bacterium isolated from grape (Vitis vinifera).</title>
        <authorList>
            <person name="Jiang L."/>
            <person name="Lee J."/>
        </authorList>
    </citation>
    <scope>NUCLEOTIDE SEQUENCE [LARGE SCALE GENOMIC DNA]</scope>
    <source>
        <strain evidence="9 10">GRTSA-9</strain>
    </source>
</reference>
<keyword evidence="9" id="KW-0675">Receptor</keyword>
<proteinExistence type="inferred from homology"/>
<evidence type="ECO:0000256" key="5">
    <source>
        <dbReference type="SAM" id="MobiDB-lite"/>
    </source>
</evidence>
<evidence type="ECO:0000313" key="10">
    <source>
        <dbReference type="Proteomes" id="UP000595448"/>
    </source>
</evidence>
<evidence type="ECO:0000256" key="3">
    <source>
        <dbReference type="ARBA" id="ARBA00023237"/>
    </source>
</evidence>
<dbReference type="InterPro" id="IPR012910">
    <property type="entry name" value="Plug_dom"/>
</dbReference>
<dbReference type="InterPro" id="IPR000531">
    <property type="entry name" value="Beta-barrel_TonB"/>
</dbReference>
<dbReference type="Pfam" id="PF07715">
    <property type="entry name" value="Plug"/>
    <property type="match status" value="1"/>
</dbReference>
<feature type="domain" description="TonB-dependent receptor-like beta-barrel" evidence="7">
    <location>
        <begin position="410"/>
        <end position="856"/>
    </location>
</feature>
<feature type="compositionally biased region" description="Acidic residues" evidence="5">
    <location>
        <begin position="43"/>
        <end position="53"/>
    </location>
</feature>
<comment type="subcellular location">
    <subcellularLocation>
        <location evidence="1 4">Cell outer membrane</location>
    </subcellularLocation>
</comment>
<dbReference type="SUPFAM" id="SSF56935">
    <property type="entry name" value="Porins"/>
    <property type="match status" value="1"/>
</dbReference>
<dbReference type="EMBL" id="CP067977">
    <property type="protein sequence ID" value="QQQ18189.1"/>
    <property type="molecule type" value="Genomic_DNA"/>
</dbReference>
<evidence type="ECO:0000259" key="8">
    <source>
        <dbReference type="Pfam" id="PF07715"/>
    </source>
</evidence>
<keyword evidence="3" id="KW-0998">Cell outer membrane</keyword>
<gene>
    <name evidence="9" type="ORF">JIP62_12890</name>
</gene>
<evidence type="ECO:0000256" key="2">
    <source>
        <dbReference type="ARBA" id="ARBA00023136"/>
    </source>
</evidence>
<dbReference type="PANTHER" id="PTHR40980">
    <property type="entry name" value="PLUG DOMAIN-CONTAINING PROTEIN"/>
    <property type="match status" value="1"/>
</dbReference>
<keyword evidence="2 4" id="KW-0472">Membrane</keyword>
<evidence type="ECO:0000256" key="1">
    <source>
        <dbReference type="ARBA" id="ARBA00004442"/>
    </source>
</evidence>
<dbReference type="Pfam" id="PF00593">
    <property type="entry name" value="TonB_dep_Rec_b-barrel"/>
    <property type="match status" value="1"/>
</dbReference>
<keyword evidence="6" id="KW-0732">Signal</keyword>
<organism evidence="9 10">
    <name type="scientific">Brevundimonas vitisensis</name>
    <dbReference type="NCBI Taxonomy" id="2800818"/>
    <lineage>
        <taxon>Bacteria</taxon>
        <taxon>Pseudomonadati</taxon>
        <taxon>Pseudomonadota</taxon>
        <taxon>Alphaproteobacteria</taxon>
        <taxon>Caulobacterales</taxon>
        <taxon>Caulobacteraceae</taxon>
        <taxon>Brevundimonas</taxon>
    </lineage>
</organism>
<feature type="domain" description="TonB-dependent receptor plug" evidence="8">
    <location>
        <begin position="69"/>
        <end position="170"/>
    </location>
</feature>
<feature type="signal peptide" evidence="6">
    <location>
        <begin position="1"/>
        <end position="26"/>
    </location>
</feature>
<dbReference type="InterPro" id="IPR037066">
    <property type="entry name" value="Plug_dom_sf"/>
</dbReference>
<evidence type="ECO:0000256" key="6">
    <source>
        <dbReference type="SAM" id="SignalP"/>
    </source>
</evidence>
<protein>
    <submittedName>
        <fullName evidence="9">TonB-dependent receptor</fullName>
    </submittedName>
</protein>
<feature type="region of interest" description="Disordered" evidence="5">
    <location>
        <begin position="31"/>
        <end position="53"/>
    </location>
</feature>
<keyword evidence="10" id="KW-1185">Reference proteome</keyword>
<sequence>MKTLSLTLSGILLASTALIAPGLAYAQTPPTAQTPAVISQDPEAQDPDPEEASDVDEIVVLGRYIPEPLRETSEVAAFVTAEDLERTGDDNAAAALTRVTGLSIVEGRFVYVRGLGERYSSALLNGSPLPSPEPLQRVVPLDLFPSSILEGVTVQKTYSANYPGEFGGGVIDLTTISAPAEPFLTFKVSMGGNTETTGRDGLVYYGSRTDFTGFDDGTRDVPGLLRDAIASGNRVQTGADFTSAEIQAIGRDFVNAPLNLLQEQDYIQPNFGIEITGGRSWAAGNGDLGVVFVAAYDNEWQTRQGIQQEARLDVDQLVAQTSYDYRSTSNEIGLNFLGSIGWSNLDHDIKWTNLFVRRVTKEARTREGIDFAAPGTGEVRDDYTEWFERDLFSSQLAGEHTFLDGALEFDWRGAYALTTRDSPYEKVIRYGLGADGVYRHDGEQYRNSTTFSELEDEIVSGGADLRYIIPLSDARDLTISGGVAWFDNTRSSEQRVFRFYAPNGIPADVQDSRVDYLFSDFNLGPNLLELQEITPGGGAAAYDAGLEVLAGYIQAEAEIIPLVSLSAGVRYEDGEQFVTPIDVFGNAVTFQPTQLEEQYWLPSATLTWNFAEDLQLRLGASQTIGRPQFRELAPQQYLDPDNDRLFSGNPYLVDTELLNLDARVEWYFARGQYVTGGVFYKDIENPIESAINDTGSVLQQTYLNAPQATLYGFEVDAKKYFEWPDHSIDFVANKRWLVQANYTYADSEVTVEAGDTVRPVSAGGATRPAGDFIIDGSKLQGQSEHLANLQLGWEDDMARSQATILVTYVSERSSARGRPGEPDLIQDPGVILDFVYRKDFEWMGRDLGLSVELRNLLDEEYIEYQELGTRVIANGYDLGRSGSISLTARF</sequence>
<evidence type="ECO:0000313" key="9">
    <source>
        <dbReference type="EMBL" id="QQQ18189.1"/>
    </source>
</evidence>
<comment type="similarity">
    <text evidence="4">Belongs to the TonB-dependent receptor family.</text>
</comment>
<dbReference type="Gene3D" id="2.40.170.20">
    <property type="entry name" value="TonB-dependent receptor, beta-barrel domain"/>
    <property type="match status" value="1"/>
</dbReference>
<dbReference type="RefSeq" id="WP_201102561.1">
    <property type="nucleotide sequence ID" value="NZ_CP067977.1"/>
</dbReference>
<dbReference type="Proteomes" id="UP000595448">
    <property type="component" value="Chromosome"/>
</dbReference>
<evidence type="ECO:0000256" key="4">
    <source>
        <dbReference type="RuleBase" id="RU003357"/>
    </source>
</evidence>
<name>A0ABX7BKU0_9CAUL</name>
<dbReference type="Gene3D" id="2.170.130.10">
    <property type="entry name" value="TonB-dependent receptor, plug domain"/>
    <property type="match status" value="1"/>
</dbReference>